<reference evidence="2" key="1">
    <citation type="submission" date="2020-07" db="EMBL/GenBank/DDBJ databases">
        <title>Multicomponent nature underlies the extraordinary mechanical properties of spider dragline silk.</title>
        <authorList>
            <person name="Kono N."/>
            <person name="Nakamura H."/>
            <person name="Mori M."/>
            <person name="Yoshida Y."/>
            <person name="Ohtoshi R."/>
            <person name="Malay A.D."/>
            <person name="Moran D.A.P."/>
            <person name="Tomita M."/>
            <person name="Numata K."/>
            <person name="Arakawa K."/>
        </authorList>
    </citation>
    <scope>NUCLEOTIDE SEQUENCE</scope>
</reference>
<feature type="region of interest" description="Disordered" evidence="1">
    <location>
        <begin position="1"/>
        <end position="36"/>
    </location>
</feature>
<dbReference type="AlphaFoldDB" id="A0A8X6HZW4"/>
<evidence type="ECO:0000256" key="1">
    <source>
        <dbReference type="SAM" id="MobiDB-lite"/>
    </source>
</evidence>
<organism evidence="2 3">
    <name type="scientific">Trichonephila clavata</name>
    <name type="common">Joro spider</name>
    <name type="synonym">Nephila clavata</name>
    <dbReference type="NCBI Taxonomy" id="2740835"/>
    <lineage>
        <taxon>Eukaryota</taxon>
        <taxon>Metazoa</taxon>
        <taxon>Ecdysozoa</taxon>
        <taxon>Arthropoda</taxon>
        <taxon>Chelicerata</taxon>
        <taxon>Arachnida</taxon>
        <taxon>Araneae</taxon>
        <taxon>Araneomorphae</taxon>
        <taxon>Entelegynae</taxon>
        <taxon>Araneoidea</taxon>
        <taxon>Nephilidae</taxon>
        <taxon>Trichonephila</taxon>
    </lineage>
</organism>
<feature type="compositionally biased region" description="Low complexity" evidence="1">
    <location>
        <begin position="26"/>
        <end position="35"/>
    </location>
</feature>
<sequence>MGADAPDPVVGGVAGAHDDLRPPPLGRGRYPAGRRQPATSCVHLTQTAIRETCPNYNHIRKAYGLKSDSIGIDVIKRSFRCLKI</sequence>
<comment type="caution">
    <text evidence="2">The sequence shown here is derived from an EMBL/GenBank/DDBJ whole genome shotgun (WGS) entry which is preliminary data.</text>
</comment>
<keyword evidence="3" id="KW-1185">Reference proteome</keyword>
<evidence type="ECO:0000313" key="3">
    <source>
        <dbReference type="Proteomes" id="UP000887116"/>
    </source>
</evidence>
<name>A0A8X6HZW4_TRICU</name>
<accession>A0A8X6HZW4</accession>
<proteinExistence type="predicted"/>
<protein>
    <submittedName>
        <fullName evidence="2">Uncharacterized protein</fullName>
    </submittedName>
</protein>
<gene>
    <name evidence="2" type="ORF">TNCT_349181</name>
</gene>
<evidence type="ECO:0000313" key="2">
    <source>
        <dbReference type="EMBL" id="GFR33166.1"/>
    </source>
</evidence>
<dbReference type="EMBL" id="BMAO01029631">
    <property type="protein sequence ID" value="GFR33166.1"/>
    <property type="molecule type" value="Genomic_DNA"/>
</dbReference>
<dbReference type="Proteomes" id="UP000887116">
    <property type="component" value="Unassembled WGS sequence"/>
</dbReference>